<dbReference type="RefSeq" id="WP_344528202.1">
    <property type="nucleotide sequence ID" value="NZ_BAAAUG010000162.1"/>
</dbReference>
<evidence type="ECO:0000313" key="2">
    <source>
        <dbReference type="Proteomes" id="UP001501637"/>
    </source>
</evidence>
<organism evidence="1 2">
    <name type="scientific">Streptomyces rectiviolaceus</name>
    <dbReference type="NCBI Taxonomy" id="332591"/>
    <lineage>
        <taxon>Bacteria</taxon>
        <taxon>Bacillati</taxon>
        <taxon>Actinomycetota</taxon>
        <taxon>Actinomycetes</taxon>
        <taxon>Kitasatosporales</taxon>
        <taxon>Streptomycetaceae</taxon>
        <taxon>Streptomyces</taxon>
    </lineage>
</organism>
<dbReference type="EMBL" id="BAAAUG010000162">
    <property type="protein sequence ID" value="GAA3140461.1"/>
    <property type="molecule type" value="Genomic_DNA"/>
</dbReference>
<proteinExistence type="predicted"/>
<dbReference type="Proteomes" id="UP001501637">
    <property type="component" value="Unassembled WGS sequence"/>
</dbReference>
<accession>A0ABP6N921</accession>
<protein>
    <recommendedName>
        <fullName evidence="3">ATP-binding protein</fullName>
    </recommendedName>
</protein>
<gene>
    <name evidence="1" type="ORF">GCM10010449_70480</name>
</gene>
<name>A0ABP6N921_9ACTN</name>
<dbReference type="InterPro" id="IPR027417">
    <property type="entry name" value="P-loop_NTPase"/>
</dbReference>
<sequence length="730" mass="79199">MGKPQTPLLYGRDPLVGSLIPSLTGLAYDERARRKREFGDDVPVILLTGQHGLGRSAVLDGLARHYHKRLPLAHVRVVVPGESTAVRVVPAQPGGVPAAPAADFVQVLERIVCALAPGLGLFPVLLPGLFAVSGWFLGDADGRDAICARHARLLIACGLLAGGERDVARQWSERVEASVAEAAGAVAAGIEVEDDDGSQPVTAAILRELQSLRGLAPARNWYGQRHTTPDGVTTKPDALLELGRRFHRGGDYRHAVENTLMAAFLEEVAAAYGLVRHLNREPWPLILLDEAHAPAGQRFLNLLLEHRATSQRRHRDRITVVATRLGDVPQGEAPQAVRRELADLLPAVGGARRKQAAAIWQRTGHDPSAGLVVVPLTPLGRDDVLSMLDRASVRLLHPHLASALHSLTGGHPAASTVLCDAVVHAAGQNRTVTPRDLLDLPTAQGRPVTQVLLEDLLPDRRQRDRLLVLCLARDNATAEALAEDLGLDGPEQLPANAAAQYLVERQWQQSVPVDEPLVENRLLQSLLVHEARRTSPHPDDPHSWHQIHGFLHQHHRQRSDTASEAAALRHSLATGNAAKVVEMLTDEFVAEEAEQSVEPWLICLRHCATAPTPPSGSAGSAVNPQDGTDGWSDRRVEIALGEHAARYTHLDEAGRSINRLLHALWYLSEPYADAAIDPDAETLCQAVGDELGFLSRRHRTWYAALGRAARDWPVAARRRQVLPVPASEGS</sequence>
<keyword evidence="2" id="KW-1185">Reference proteome</keyword>
<dbReference type="SUPFAM" id="SSF52540">
    <property type="entry name" value="P-loop containing nucleoside triphosphate hydrolases"/>
    <property type="match status" value="1"/>
</dbReference>
<evidence type="ECO:0000313" key="1">
    <source>
        <dbReference type="EMBL" id="GAA3140461.1"/>
    </source>
</evidence>
<comment type="caution">
    <text evidence="1">The sequence shown here is derived from an EMBL/GenBank/DDBJ whole genome shotgun (WGS) entry which is preliminary data.</text>
</comment>
<evidence type="ECO:0008006" key="3">
    <source>
        <dbReference type="Google" id="ProtNLM"/>
    </source>
</evidence>
<reference evidence="2" key="1">
    <citation type="journal article" date="2019" name="Int. J. Syst. Evol. Microbiol.">
        <title>The Global Catalogue of Microorganisms (GCM) 10K type strain sequencing project: providing services to taxonomists for standard genome sequencing and annotation.</title>
        <authorList>
            <consortium name="The Broad Institute Genomics Platform"/>
            <consortium name="The Broad Institute Genome Sequencing Center for Infectious Disease"/>
            <person name="Wu L."/>
            <person name="Ma J."/>
        </authorList>
    </citation>
    <scope>NUCLEOTIDE SEQUENCE [LARGE SCALE GENOMIC DNA]</scope>
    <source>
        <strain evidence="2">JCM 9092</strain>
    </source>
</reference>